<reference evidence="3 4" key="1">
    <citation type="submission" date="2018-07" db="EMBL/GenBank/DDBJ databases">
        <title>Section-level genome sequencing of Aspergillus section Nigri to investigate inter- and intra-species variation.</title>
        <authorList>
            <consortium name="DOE Joint Genome Institute"/>
            <person name="Vesth T.C."/>
            <person name="Nybo J.L."/>
            <person name="Theobald S."/>
            <person name="Frisvad J.C."/>
            <person name="Larsen T.O."/>
            <person name="Nielsen K.F."/>
            <person name="Hoof J.B."/>
            <person name="Brandl J."/>
            <person name="Salamov A."/>
            <person name="Riley R."/>
            <person name="Gladden J.M."/>
            <person name="Phatale P."/>
            <person name="Nielsen M.T."/>
            <person name="Lyhne E.K."/>
            <person name="Kogle M.E."/>
            <person name="Strasser K."/>
            <person name="McDonnell E."/>
            <person name="Barry K."/>
            <person name="Clum A."/>
            <person name="Chen C."/>
            <person name="Nolan M."/>
            <person name="Sandor L."/>
            <person name="Kuo A."/>
            <person name="Lipzen A."/>
            <person name="Hainaut M."/>
            <person name="Drula E."/>
            <person name="Tsang A."/>
            <person name="Magnuson J.K."/>
            <person name="Henrissat B."/>
            <person name="Wiebenga A."/>
            <person name="Simmons B.A."/>
            <person name="Makela M.R."/>
            <person name="De vries R.P."/>
            <person name="Grigoriev I.V."/>
            <person name="Mortensen U.H."/>
            <person name="Baker S.E."/>
            <person name="Andersen M.R."/>
        </authorList>
    </citation>
    <scope>NUCLEOTIDE SEQUENCE [LARGE SCALE GENOMIC DNA]</scope>
    <source>
        <strain evidence="3 4">ATCC 13157</strain>
    </source>
</reference>
<gene>
    <name evidence="3" type="ORF">M752DRAFT_266277</name>
</gene>
<feature type="chain" id="PRO_5016663065" description="Apple domain-containing protein" evidence="1">
    <location>
        <begin position="21"/>
        <end position="194"/>
    </location>
</feature>
<sequence length="194" mass="20353">MKLSSFVISLLLTTVGNASAGCLDHISANTMAIFSGAPLAFATDYQTGSQCASYCGSLAECMSWLYSVRGGECQLYKGTALSTFSSQHFMYGVCDGHRNLTTPSAGSSVAAPASPSTSTVFSAMTSGTPPLHLSVMCVQQQSRLCSKNIYPLQMPGGGYMGVVGGYARRNGQRVYVQVLCSPFQTKTPKHADGG</sequence>
<dbReference type="AlphaFoldDB" id="A0A370PJV5"/>
<dbReference type="InterPro" id="IPR003609">
    <property type="entry name" value="Pan_app"/>
</dbReference>
<organism evidence="3 4">
    <name type="scientific">Aspergillus phoenicis ATCC 13157</name>
    <dbReference type="NCBI Taxonomy" id="1353007"/>
    <lineage>
        <taxon>Eukaryota</taxon>
        <taxon>Fungi</taxon>
        <taxon>Dikarya</taxon>
        <taxon>Ascomycota</taxon>
        <taxon>Pezizomycotina</taxon>
        <taxon>Eurotiomycetes</taxon>
        <taxon>Eurotiomycetidae</taxon>
        <taxon>Eurotiales</taxon>
        <taxon>Aspergillaceae</taxon>
        <taxon>Aspergillus</taxon>
    </lineage>
</organism>
<dbReference type="Proteomes" id="UP000254937">
    <property type="component" value="Unassembled WGS sequence"/>
</dbReference>
<feature type="signal peptide" evidence="1">
    <location>
        <begin position="1"/>
        <end position="20"/>
    </location>
</feature>
<dbReference type="Pfam" id="PF00024">
    <property type="entry name" value="PAN_1"/>
    <property type="match status" value="1"/>
</dbReference>
<evidence type="ECO:0000313" key="3">
    <source>
        <dbReference type="EMBL" id="RDK42478.1"/>
    </source>
</evidence>
<dbReference type="EMBL" id="KZ851853">
    <property type="protein sequence ID" value="RDK42478.1"/>
    <property type="molecule type" value="Genomic_DNA"/>
</dbReference>
<evidence type="ECO:0000313" key="4">
    <source>
        <dbReference type="Proteomes" id="UP000254937"/>
    </source>
</evidence>
<keyword evidence="1" id="KW-0732">Signal</keyword>
<keyword evidence="4" id="KW-1185">Reference proteome</keyword>
<protein>
    <recommendedName>
        <fullName evidence="2">Apple domain-containing protein</fullName>
    </recommendedName>
</protein>
<evidence type="ECO:0000256" key="1">
    <source>
        <dbReference type="SAM" id="SignalP"/>
    </source>
</evidence>
<evidence type="ECO:0000259" key="2">
    <source>
        <dbReference type="Pfam" id="PF00024"/>
    </source>
</evidence>
<accession>A0A370PJV5</accession>
<name>A0A370PJV5_ASPPH</name>
<proteinExistence type="predicted"/>
<dbReference type="PROSITE" id="PS51257">
    <property type="entry name" value="PROKAR_LIPOPROTEIN"/>
    <property type="match status" value="1"/>
</dbReference>
<feature type="domain" description="Apple" evidence="2">
    <location>
        <begin position="44"/>
        <end position="87"/>
    </location>
</feature>